<keyword evidence="4" id="KW-1185">Reference proteome</keyword>
<feature type="non-terminal residue" evidence="3">
    <location>
        <position position="347"/>
    </location>
</feature>
<dbReference type="PANTHER" id="PTHR31956">
    <property type="entry name" value="NON-SPECIFIC PHOSPHOLIPASE C4-RELATED"/>
    <property type="match status" value="1"/>
</dbReference>
<organism evidence="3 4">
    <name type="scientific">Physocladia obscura</name>
    <dbReference type="NCBI Taxonomy" id="109957"/>
    <lineage>
        <taxon>Eukaryota</taxon>
        <taxon>Fungi</taxon>
        <taxon>Fungi incertae sedis</taxon>
        <taxon>Chytridiomycota</taxon>
        <taxon>Chytridiomycota incertae sedis</taxon>
        <taxon>Chytridiomycetes</taxon>
        <taxon>Chytridiales</taxon>
        <taxon>Chytriomycetaceae</taxon>
        <taxon>Physocladia</taxon>
    </lineage>
</organism>
<dbReference type="Gene3D" id="3.40.720.10">
    <property type="entry name" value="Alkaline Phosphatase, subunit A"/>
    <property type="match status" value="1"/>
</dbReference>
<evidence type="ECO:0000256" key="1">
    <source>
        <dbReference type="ARBA" id="ARBA00022801"/>
    </source>
</evidence>
<dbReference type="AlphaFoldDB" id="A0AAD5XBC3"/>
<sequence>MQVIALLALASTALAGPTGKFFDNYIFVIMENNDLSATLKSPEYAALIGQSVEFLDYHGTIHPSQPNYWSTIAQDTFRNFIVPNLTVSSGQSNAASDVGSKINGDNGDDFFNIEGVRNIADSLEDAGISWAIFSENYPGNATYCHTGDFGTEPNVTGANNIGNPFRLYKRKHNPFMSFTSINTNTTRCGQHVFGFDAWEAAVAADTFPEYTYIVPNQLDDAHDFPGDADPALDQVGLAYSGAWLKTFLASIASSPYLNTRRTLIHITFDEDDEAYFLEGQANCTDTASDCPGDATDNLVFGVLFGSAVAGLEGSTIAGHYDHFSIVATLNENWGLPALTNANSSGAP</sequence>
<accession>A0AAD5XBC3</accession>
<evidence type="ECO:0008006" key="5">
    <source>
        <dbReference type="Google" id="ProtNLM"/>
    </source>
</evidence>
<feature type="chain" id="PRO_5042155361" description="Acid phosphatase" evidence="2">
    <location>
        <begin position="16"/>
        <end position="347"/>
    </location>
</feature>
<dbReference type="InterPro" id="IPR007312">
    <property type="entry name" value="Phosphoesterase"/>
</dbReference>
<protein>
    <recommendedName>
        <fullName evidence="5">Acid phosphatase</fullName>
    </recommendedName>
</protein>
<feature type="signal peptide" evidence="2">
    <location>
        <begin position="1"/>
        <end position="15"/>
    </location>
</feature>
<reference evidence="3" key="1">
    <citation type="submission" date="2020-05" db="EMBL/GenBank/DDBJ databases">
        <title>Phylogenomic resolution of chytrid fungi.</title>
        <authorList>
            <person name="Stajich J.E."/>
            <person name="Amses K."/>
            <person name="Simmons R."/>
            <person name="Seto K."/>
            <person name="Myers J."/>
            <person name="Bonds A."/>
            <person name="Quandt C.A."/>
            <person name="Barry K."/>
            <person name="Liu P."/>
            <person name="Grigoriev I."/>
            <person name="Longcore J.E."/>
            <person name="James T.Y."/>
        </authorList>
    </citation>
    <scope>NUCLEOTIDE SEQUENCE</scope>
    <source>
        <strain evidence="3">JEL0513</strain>
    </source>
</reference>
<evidence type="ECO:0000313" key="3">
    <source>
        <dbReference type="EMBL" id="KAJ3093731.1"/>
    </source>
</evidence>
<dbReference type="GO" id="GO:0016788">
    <property type="term" value="F:hydrolase activity, acting on ester bonds"/>
    <property type="evidence" value="ECO:0007669"/>
    <property type="project" value="InterPro"/>
</dbReference>
<dbReference type="GO" id="GO:0009395">
    <property type="term" value="P:phospholipid catabolic process"/>
    <property type="evidence" value="ECO:0007669"/>
    <property type="project" value="TreeGrafter"/>
</dbReference>
<proteinExistence type="predicted"/>
<dbReference type="PANTHER" id="PTHR31956:SF8">
    <property type="entry name" value="ACID PHOSPHATASE PHOA (AFU_ORTHOLOGUE AFUA_1G03570)"/>
    <property type="match status" value="1"/>
</dbReference>
<dbReference type="EMBL" id="JADGJH010002991">
    <property type="protein sequence ID" value="KAJ3093731.1"/>
    <property type="molecule type" value="Genomic_DNA"/>
</dbReference>
<gene>
    <name evidence="3" type="ORF">HK100_006437</name>
</gene>
<keyword evidence="1" id="KW-0378">Hydrolase</keyword>
<dbReference type="InterPro" id="IPR017850">
    <property type="entry name" value="Alkaline_phosphatase_core_sf"/>
</dbReference>
<dbReference type="Pfam" id="PF04185">
    <property type="entry name" value="Phosphoesterase"/>
    <property type="match status" value="1"/>
</dbReference>
<evidence type="ECO:0000256" key="2">
    <source>
        <dbReference type="SAM" id="SignalP"/>
    </source>
</evidence>
<name>A0AAD5XBC3_9FUNG</name>
<keyword evidence="2" id="KW-0732">Signal</keyword>
<evidence type="ECO:0000313" key="4">
    <source>
        <dbReference type="Proteomes" id="UP001211907"/>
    </source>
</evidence>
<comment type="caution">
    <text evidence="3">The sequence shown here is derived from an EMBL/GenBank/DDBJ whole genome shotgun (WGS) entry which is preliminary data.</text>
</comment>
<dbReference type="Proteomes" id="UP001211907">
    <property type="component" value="Unassembled WGS sequence"/>
</dbReference>